<feature type="transmembrane region" description="Helical" evidence="7">
    <location>
        <begin position="381"/>
        <end position="402"/>
    </location>
</feature>
<dbReference type="STRING" id="446470.Snas_0990"/>
<keyword evidence="4 7" id="KW-0812">Transmembrane</keyword>
<evidence type="ECO:0000256" key="6">
    <source>
        <dbReference type="ARBA" id="ARBA00023136"/>
    </source>
</evidence>
<dbReference type="HOGENOM" id="CLU_028325_1_0_11"/>
<evidence type="ECO:0000313" key="10">
    <source>
        <dbReference type="Proteomes" id="UP000000844"/>
    </source>
</evidence>
<keyword evidence="3" id="KW-1003">Cell membrane</keyword>
<dbReference type="eggNOG" id="ENOG502ZAY5">
    <property type="taxonomic scope" value="Bacteria"/>
</dbReference>
<feature type="transmembrane region" description="Helical" evidence="7">
    <location>
        <begin position="441"/>
        <end position="467"/>
    </location>
</feature>
<feature type="transmembrane region" description="Helical" evidence="7">
    <location>
        <begin position="212"/>
        <end position="230"/>
    </location>
</feature>
<feature type="transmembrane region" description="Helical" evidence="7">
    <location>
        <begin position="326"/>
        <end position="347"/>
    </location>
</feature>
<evidence type="ECO:0000259" key="8">
    <source>
        <dbReference type="Pfam" id="PF19053"/>
    </source>
</evidence>
<keyword evidence="10" id="KW-1185">Reference proteome</keyword>
<protein>
    <submittedName>
        <fullName evidence="9">Secretion protein snm4</fullName>
    </submittedName>
</protein>
<dbReference type="PIRSF" id="PIRSF017804">
    <property type="entry name" value="Secretion_EccD1"/>
    <property type="match status" value="1"/>
</dbReference>
<dbReference type="InterPro" id="IPR044049">
    <property type="entry name" value="EccD_transm"/>
</dbReference>
<dbReference type="Pfam" id="PF19053">
    <property type="entry name" value="EccD"/>
    <property type="match status" value="1"/>
</dbReference>
<evidence type="ECO:0000256" key="2">
    <source>
        <dbReference type="ARBA" id="ARBA00006162"/>
    </source>
</evidence>
<feature type="transmembrane region" description="Helical" evidence="7">
    <location>
        <begin position="181"/>
        <end position="200"/>
    </location>
</feature>
<evidence type="ECO:0000256" key="3">
    <source>
        <dbReference type="ARBA" id="ARBA00022475"/>
    </source>
</evidence>
<sequence>MATTDTALCRVTIVAPHTRMDVALPAQVPLVELQTELLVHAASGPDGEYFVDDGIGVGGWALARLGEPALDAELSCAELGIIDGEELFFRPVEDAVPGIIFDDVVDAVSVAGVRRSGVWDSDASRKFGLAAAAAALLGAIGVAGYVGTVLAGTLVLIAGVVSLAAAWALERAFERTRPATLLGAMGVACGLFGGIILLSQERPLEDLGAPQFLAGGSVMAIFALLASLAVERAMPLFHSVILAGIGLILATATCTWLPVEQPAAAATLAAIFLLVIPALPMLSYRLAQLPIPEVPSSTDELRRETPPPDDAASDLALVRSDRADEFMSGLLTACSVVVGGCAMVLGLTVTGQVLPSLIMSGLFSAWLLLKSRYFRSIGQRLPLLIGGFLGPAALAYTGATALGPNARLLVVGASLTVLTILLLVHALAITGRKISPVWGRVGDVVQMLIGVAMVPMTLWVWGAYWWIRTI</sequence>
<name>D3Q9Y8_STANL</name>
<feature type="transmembrane region" description="Helical" evidence="7">
    <location>
        <begin position="264"/>
        <end position="282"/>
    </location>
</feature>
<evidence type="ECO:0000256" key="5">
    <source>
        <dbReference type="ARBA" id="ARBA00022989"/>
    </source>
</evidence>
<keyword evidence="6 7" id="KW-0472">Membrane</keyword>
<evidence type="ECO:0000256" key="7">
    <source>
        <dbReference type="SAM" id="Phobius"/>
    </source>
</evidence>
<dbReference type="NCBIfam" id="TIGR03920">
    <property type="entry name" value="T7SS_EccD"/>
    <property type="match status" value="1"/>
</dbReference>
<feature type="transmembrane region" description="Helical" evidence="7">
    <location>
        <begin position="408"/>
        <end position="429"/>
    </location>
</feature>
<dbReference type="GO" id="GO:0005886">
    <property type="term" value="C:plasma membrane"/>
    <property type="evidence" value="ECO:0007669"/>
    <property type="project" value="UniProtKB-SubCell"/>
</dbReference>
<proteinExistence type="inferred from homology"/>
<dbReference type="EMBL" id="CP001778">
    <property type="protein sequence ID" value="ADD40700.1"/>
    <property type="molecule type" value="Genomic_DNA"/>
</dbReference>
<comment type="subcellular location">
    <subcellularLocation>
        <location evidence="1">Cell membrane</location>
        <topology evidence="1">Multi-pass membrane protein</topology>
    </subcellularLocation>
</comment>
<accession>D3Q9Y8</accession>
<dbReference type="Proteomes" id="UP000000844">
    <property type="component" value="Chromosome"/>
</dbReference>
<feature type="domain" description="EccD-like transmembrane" evidence="8">
    <location>
        <begin position="124"/>
        <end position="469"/>
    </location>
</feature>
<feature type="transmembrane region" description="Helical" evidence="7">
    <location>
        <begin position="151"/>
        <end position="169"/>
    </location>
</feature>
<evidence type="ECO:0000313" key="9">
    <source>
        <dbReference type="EMBL" id="ADD40700.1"/>
    </source>
</evidence>
<reference evidence="9 10" key="1">
    <citation type="journal article" date="2009" name="Stand. Genomic Sci.">
        <title>Complete genome sequence of Stackebrandtia nassauensis type strain (LLR-40K-21).</title>
        <authorList>
            <person name="Munk C."/>
            <person name="Lapidus A."/>
            <person name="Copeland A."/>
            <person name="Jando M."/>
            <person name="Mayilraj S."/>
            <person name="Glavina Del Rio T."/>
            <person name="Nolan M."/>
            <person name="Chen F."/>
            <person name="Lucas S."/>
            <person name="Tice H."/>
            <person name="Cheng J.F."/>
            <person name="Han C."/>
            <person name="Detter J.C."/>
            <person name="Bruce D."/>
            <person name="Goodwin L."/>
            <person name="Chain P."/>
            <person name="Pitluck S."/>
            <person name="Goker M."/>
            <person name="Ovchinikova G."/>
            <person name="Pati A."/>
            <person name="Ivanova N."/>
            <person name="Mavromatis K."/>
            <person name="Chen A."/>
            <person name="Palaniappan K."/>
            <person name="Land M."/>
            <person name="Hauser L."/>
            <person name="Chang Y.J."/>
            <person name="Jeffries C.D."/>
            <person name="Bristow J."/>
            <person name="Eisen J.A."/>
            <person name="Markowitz V."/>
            <person name="Hugenholtz P."/>
            <person name="Kyrpides N.C."/>
            <person name="Klenk H.P."/>
        </authorList>
    </citation>
    <scope>NUCLEOTIDE SEQUENCE [LARGE SCALE GENOMIC DNA]</scope>
    <source>
        <strain evidence="10">DSM 44728 / CIP 108903 / NRRL B-16338 / NBRC 102104 / LLR-40K-21</strain>
    </source>
</reference>
<dbReference type="RefSeq" id="WP_013016271.1">
    <property type="nucleotide sequence ID" value="NC_013947.1"/>
</dbReference>
<evidence type="ECO:0000256" key="4">
    <source>
        <dbReference type="ARBA" id="ARBA00022692"/>
    </source>
</evidence>
<comment type="similarity">
    <text evidence="2">Belongs to the EccD/Snm4 family.</text>
</comment>
<dbReference type="Pfam" id="PF08817">
    <property type="entry name" value="YukD"/>
    <property type="match status" value="1"/>
</dbReference>
<evidence type="ECO:0000256" key="1">
    <source>
        <dbReference type="ARBA" id="ARBA00004651"/>
    </source>
</evidence>
<keyword evidence="5 7" id="KW-1133">Transmembrane helix</keyword>
<feature type="transmembrane region" description="Helical" evidence="7">
    <location>
        <begin position="127"/>
        <end position="145"/>
    </location>
</feature>
<dbReference type="KEGG" id="sna:Snas_0990"/>
<dbReference type="OrthoDB" id="4775372at2"/>
<gene>
    <name evidence="9" type="ordered locus">Snas_0990</name>
</gene>
<dbReference type="InterPro" id="IPR024962">
    <property type="entry name" value="YukD-like"/>
</dbReference>
<dbReference type="AlphaFoldDB" id="D3Q9Y8"/>
<organism evidence="9 10">
    <name type="scientific">Stackebrandtia nassauensis (strain DSM 44728 / CIP 108903 / NRRL B-16338 / NBRC 102104 / LLR-40K-21)</name>
    <dbReference type="NCBI Taxonomy" id="446470"/>
    <lineage>
        <taxon>Bacteria</taxon>
        <taxon>Bacillati</taxon>
        <taxon>Actinomycetota</taxon>
        <taxon>Actinomycetes</taxon>
        <taxon>Glycomycetales</taxon>
        <taxon>Glycomycetaceae</taxon>
        <taxon>Stackebrandtia</taxon>
    </lineage>
</organism>
<dbReference type="Gene3D" id="3.10.20.90">
    <property type="entry name" value="Phosphatidylinositol 3-kinase Catalytic Subunit, Chain A, domain 1"/>
    <property type="match status" value="1"/>
</dbReference>
<dbReference type="InterPro" id="IPR006707">
    <property type="entry name" value="T7SS_EccD"/>
</dbReference>
<feature type="transmembrane region" description="Helical" evidence="7">
    <location>
        <begin position="237"/>
        <end position="258"/>
    </location>
</feature>